<keyword evidence="2" id="KW-0680">Restriction system</keyword>
<dbReference type="InterPro" id="IPR000055">
    <property type="entry name" value="Restrct_endonuc_typeI_TRD"/>
</dbReference>
<accession>A0A378IDY4</accession>
<dbReference type="GO" id="GO:0003677">
    <property type="term" value="F:DNA binding"/>
    <property type="evidence" value="ECO:0007669"/>
    <property type="project" value="UniProtKB-KW"/>
</dbReference>
<dbReference type="OrthoDB" id="398435at2"/>
<dbReference type="STRING" id="28083.Lbir_0928"/>
<sequence>MVPKEWINVSLGDVITYKKGFAFDSSNFQSHGVQIIRISDTTSNSISLKNPIYVSKEVAAKLTAFIVHEGDIVLSTVGSRPHLVDSMVGKAVRIPKETEGSLLNQNLVKLIPKKSVIINDYLYLMVKKSRFIYFISTLIRGNANQVSITLKELFKYKFPLPPLIEQKKITQILSTWDKAITTTEKLLVNSEQQKKALVQQLLTGEKRFSEFNGIWQKNKLKDIVNVYYGKSPKDILELSGKFPIIGTSGITGYTNKYIAKGASVIIGRKGTINKPQLINGPFWAIDTTFYCLAKININICWFFYYLNIINLLNYNEASGVPSLSRETIYEIIIKTPSIEEQNKIANVLSLSDQQIKFLQKKLDYLKQEKKALMQQLLTGKKRVKVAEINNA</sequence>
<dbReference type="InterPro" id="IPR052021">
    <property type="entry name" value="Type-I_RS_S_subunit"/>
</dbReference>
<dbReference type="PANTHER" id="PTHR30408:SF12">
    <property type="entry name" value="TYPE I RESTRICTION ENZYME MJAVIII SPECIFICITY SUBUNIT"/>
    <property type="match status" value="1"/>
</dbReference>
<dbReference type="Proteomes" id="UP000255066">
    <property type="component" value="Unassembled WGS sequence"/>
</dbReference>
<dbReference type="EMBL" id="UGNW01000001">
    <property type="protein sequence ID" value="STX30484.1"/>
    <property type="molecule type" value="Genomic_DNA"/>
</dbReference>
<dbReference type="SUPFAM" id="SSF116734">
    <property type="entry name" value="DNA methylase specificity domain"/>
    <property type="match status" value="2"/>
</dbReference>
<dbReference type="GO" id="GO:0009307">
    <property type="term" value="P:DNA restriction-modification system"/>
    <property type="evidence" value="ECO:0007669"/>
    <property type="project" value="UniProtKB-KW"/>
</dbReference>
<feature type="domain" description="Type I restriction modification DNA specificity" evidence="5">
    <location>
        <begin position="3"/>
        <end position="185"/>
    </location>
</feature>
<reference evidence="6 8" key="1">
    <citation type="submission" date="2015-11" db="EMBL/GenBank/DDBJ databases">
        <title>Genomic analysis of 38 Legionella species identifies large and diverse effector repertoires.</title>
        <authorList>
            <person name="Burstein D."/>
            <person name="Amaro F."/>
            <person name="Zusman T."/>
            <person name="Lifshitz Z."/>
            <person name="Cohen O."/>
            <person name="Gilbert J.A."/>
            <person name="Pupko T."/>
            <person name="Shuman H.A."/>
            <person name="Segal G."/>
        </authorList>
    </citation>
    <scope>NUCLEOTIDE SEQUENCE [LARGE SCALE GENOMIC DNA]</scope>
    <source>
        <strain evidence="6 8">CDC#1407-AL-14</strain>
    </source>
</reference>
<evidence type="ECO:0000256" key="2">
    <source>
        <dbReference type="ARBA" id="ARBA00022747"/>
    </source>
</evidence>
<feature type="domain" description="Type I restriction modification DNA specificity" evidence="5">
    <location>
        <begin position="215"/>
        <end position="366"/>
    </location>
</feature>
<dbReference type="Proteomes" id="UP000054735">
    <property type="component" value="Unassembled WGS sequence"/>
</dbReference>
<dbReference type="Pfam" id="PF01420">
    <property type="entry name" value="Methylase_S"/>
    <property type="match status" value="2"/>
</dbReference>
<dbReference type="CDD" id="cd17512">
    <property type="entry name" value="RMtype1_S_BceB55ORF5615P-TRD2-CR2_like"/>
    <property type="match status" value="1"/>
</dbReference>
<feature type="coiled-coil region" evidence="4">
    <location>
        <begin position="348"/>
        <end position="375"/>
    </location>
</feature>
<dbReference type="InterPro" id="IPR044946">
    <property type="entry name" value="Restrct_endonuc_typeI_TRD_sf"/>
</dbReference>
<reference evidence="7 9" key="2">
    <citation type="submission" date="2018-06" db="EMBL/GenBank/DDBJ databases">
        <authorList>
            <consortium name="Pathogen Informatics"/>
            <person name="Doyle S."/>
        </authorList>
    </citation>
    <scope>NUCLEOTIDE SEQUENCE [LARGE SCALE GENOMIC DNA]</scope>
    <source>
        <strain evidence="7 9">NCTC12437</strain>
    </source>
</reference>
<evidence type="ECO:0000313" key="6">
    <source>
        <dbReference type="EMBL" id="KTC73872.1"/>
    </source>
</evidence>
<gene>
    <name evidence="6" type="ORF">Lbir_0928</name>
    <name evidence="7" type="ORF">NCTC12437_00239</name>
</gene>
<evidence type="ECO:0000313" key="8">
    <source>
        <dbReference type="Proteomes" id="UP000054735"/>
    </source>
</evidence>
<proteinExistence type="inferred from homology"/>
<evidence type="ECO:0000313" key="9">
    <source>
        <dbReference type="Proteomes" id="UP000255066"/>
    </source>
</evidence>
<evidence type="ECO:0000313" key="7">
    <source>
        <dbReference type="EMBL" id="STX30484.1"/>
    </source>
</evidence>
<dbReference type="AlphaFoldDB" id="A0A378IDY4"/>
<evidence type="ECO:0000256" key="1">
    <source>
        <dbReference type="ARBA" id="ARBA00010923"/>
    </source>
</evidence>
<dbReference type="Gene3D" id="1.10.287.1120">
    <property type="entry name" value="Bipartite methylase S protein"/>
    <property type="match status" value="1"/>
</dbReference>
<keyword evidence="3" id="KW-0238">DNA-binding</keyword>
<evidence type="ECO:0000256" key="4">
    <source>
        <dbReference type="SAM" id="Coils"/>
    </source>
</evidence>
<protein>
    <submittedName>
        <fullName evidence="7">EcoKI restriction-modification system protein HsdS</fullName>
    </submittedName>
</protein>
<dbReference type="CDD" id="cd17288">
    <property type="entry name" value="RMtype1_S_LlaAI06ORF1089P_TRD1-CR1_like"/>
    <property type="match status" value="1"/>
</dbReference>
<keyword evidence="4" id="KW-0175">Coiled coil</keyword>
<keyword evidence="8" id="KW-1185">Reference proteome</keyword>
<dbReference type="Gene3D" id="3.90.220.20">
    <property type="entry name" value="DNA methylase specificity domains"/>
    <property type="match status" value="2"/>
</dbReference>
<evidence type="ECO:0000256" key="3">
    <source>
        <dbReference type="ARBA" id="ARBA00023125"/>
    </source>
</evidence>
<name>A0A378IDY4_9GAMM</name>
<comment type="similarity">
    <text evidence="1">Belongs to the type-I restriction system S methylase family.</text>
</comment>
<dbReference type="PANTHER" id="PTHR30408">
    <property type="entry name" value="TYPE-1 RESTRICTION ENZYME ECOKI SPECIFICITY PROTEIN"/>
    <property type="match status" value="1"/>
</dbReference>
<organism evidence="7 9">
    <name type="scientific">Legionella birminghamensis</name>
    <dbReference type="NCBI Taxonomy" id="28083"/>
    <lineage>
        <taxon>Bacteria</taxon>
        <taxon>Pseudomonadati</taxon>
        <taxon>Pseudomonadota</taxon>
        <taxon>Gammaproteobacteria</taxon>
        <taxon>Legionellales</taxon>
        <taxon>Legionellaceae</taxon>
        <taxon>Legionella</taxon>
    </lineage>
</organism>
<evidence type="ECO:0000259" key="5">
    <source>
        <dbReference type="Pfam" id="PF01420"/>
    </source>
</evidence>
<dbReference type="RefSeq" id="WP_058523030.1">
    <property type="nucleotide sequence ID" value="NZ_CAAAHV010000024.1"/>
</dbReference>
<dbReference type="EMBL" id="LNXT01000012">
    <property type="protein sequence ID" value="KTC73872.1"/>
    <property type="molecule type" value="Genomic_DNA"/>
</dbReference>